<feature type="compositionally biased region" description="Basic residues" evidence="1">
    <location>
        <begin position="149"/>
        <end position="165"/>
    </location>
</feature>
<feature type="region of interest" description="Disordered" evidence="1">
    <location>
        <begin position="149"/>
        <end position="178"/>
    </location>
</feature>
<dbReference type="EnsemblMetazoa" id="BGLB020242-RA">
    <property type="protein sequence ID" value="BGLB020242-PA"/>
    <property type="gene ID" value="BGLB020242"/>
</dbReference>
<dbReference type="VEuPathDB" id="VectorBase:BGLAX_028361"/>
<dbReference type="KEGG" id="bgt:106057587"/>
<accession>A0A2C9KIY0</accession>
<name>A0A2C9KIY0_BIOGL</name>
<feature type="domain" description="Reverse transcriptase" evidence="2">
    <location>
        <begin position="37"/>
        <end position="145"/>
    </location>
</feature>
<organism evidence="3 4">
    <name type="scientific">Biomphalaria glabrata</name>
    <name type="common">Bloodfluke planorb</name>
    <name type="synonym">Freshwater snail</name>
    <dbReference type="NCBI Taxonomy" id="6526"/>
    <lineage>
        <taxon>Eukaryota</taxon>
        <taxon>Metazoa</taxon>
        <taxon>Spiralia</taxon>
        <taxon>Lophotrochozoa</taxon>
        <taxon>Mollusca</taxon>
        <taxon>Gastropoda</taxon>
        <taxon>Heterobranchia</taxon>
        <taxon>Euthyneura</taxon>
        <taxon>Panpulmonata</taxon>
        <taxon>Hygrophila</taxon>
        <taxon>Lymnaeoidea</taxon>
        <taxon>Planorbidae</taxon>
        <taxon>Biomphalaria</taxon>
    </lineage>
</organism>
<gene>
    <name evidence="3" type="primary">106057587</name>
</gene>
<dbReference type="Pfam" id="PF00078">
    <property type="entry name" value="RVT_1"/>
    <property type="match status" value="1"/>
</dbReference>
<dbReference type="AlphaFoldDB" id="A0A2C9KIY0"/>
<proteinExistence type="predicted"/>
<dbReference type="PANTHER" id="PTHR19446">
    <property type="entry name" value="REVERSE TRANSCRIPTASES"/>
    <property type="match status" value="1"/>
</dbReference>
<evidence type="ECO:0000313" key="3">
    <source>
        <dbReference type="EnsemblMetazoa" id="BGLB020242-PA"/>
    </source>
</evidence>
<evidence type="ECO:0000313" key="4">
    <source>
        <dbReference type="Proteomes" id="UP000076420"/>
    </source>
</evidence>
<evidence type="ECO:0000256" key="1">
    <source>
        <dbReference type="SAM" id="MobiDB-lite"/>
    </source>
</evidence>
<protein>
    <recommendedName>
        <fullName evidence="2">Reverse transcriptase domain-containing protein</fullName>
    </recommendedName>
</protein>
<dbReference type="InterPro" id="IPR000477">
    <property type="entry name" value="RT_dom"/>
</dbReference>
<dbReference type="VEuPathDB" id="VectorBase:BGLB020242"/>
<reference evidence="3" key="1">
    <citation type="submission" date="2020-05" db="UniProtKB">
        <authorList>
            <consortium name="EnsemblMetazoa"/>
        </authorList>
    </citation>
    <scope>IDENTIFICATION</scope>
    <source>
        <strain evidence="3">BB02</strain>
    </source>
</reference>
<dbReference type="Proteomes" id="UP000076420">
    <property type="component" value="Unassembled WGS sequence"/>
</dbReference>
<evidence type="ECO:0000259" key="2">
    <source>
        <dbReference type="Pfam" id="PF00078"/>
    </source>
</evidence>
<sequence>MLLHLGSQAKRKREIRQNHKHLGKRHFDPQTKAWQTKNKLDSYRLISLTSCTCKLMERVVNNRLSWIHESNNLLTEAQSGFRKGRSTEDQITQEIEDGFQEKKPTTIVWLDLEKAFDKVWEQGLLLKLTQHHISHRMYNWIKESKSMHARAKKSHSGYKKWHPPRRGPLPNTFPNIHK</sequence>